<dbReference type="RefSeq" id="WP_134337975.1">
    <property type="nucleotide sequence ID" value="NZ_BMCZ01000008.1"/>
</dbReference>
<sequence>MKPLLIFLLFSNLTIKASAQDTVGFKNLSAYVGRKVTVIMPVLNFDIRKEYIYLYMGGWYPNQTFTAIIKRNNGKKRIKLKTDVIIGRVKVSLTGYIAKYDGEPDTTKNYDDVIIKKEFEKPQPMVVVAFNLHGMMSKKYEPRTEPIDLNGKLVMLITDQKQIGNIYELDLPDPNYLPATWPNFSSESVFEQ</sequence>
<dbReference type="Proteomes" id="UP000583101">
    <property type="component" value="Unassembled WGS sequence"/>
</dbReference>
<accession>A0A4Y8A7E9</accession>
<keyword evidence="1" id="KW-0732">Signal</keyword>
<reference evidence="3" key="2">
    <citation type="submission" date="2019-03" db="EMBL/GenBank/DDBJ databases">
        <authorList>
            <person name="Yan Y.-Q."/>
            <person name="Du Z.-J."/>
        </authorList>
    </citation>
    <scope>NUCLEOTIDE SEQUENCE</scope>
    <source>
        <strain evidence="3">PP-F2FG21</strain>
    </source>
</reference>
<evidence type="ECO:0000313" key="4">
    <source>
        <dbReference type="Proteomes" id="UP000297248"/>
    </source>
</evidence>
<dbReference type="Proteomes" id="UP000297248">
    <property type="component" value="Unassembled WGS sequence"/>
</dbReference>
<feature type="chain" id="PRO_5044616295" evidence="1">
    <location>
        <begin position="20"/>
        <end position="192"/>
    </location>
</feature>
<dbReference type="OrthoDB" id="796149at2"/>
<comment type="caution">
    <text evidence="3">The sequence shown here is derived from an EMBL/GenBank/DDBJ whole genome shotgun (WGS) entry which is preliminary data.</text>
</comment>
<dbReference type="EMBL" id="JACIEG010000008">
    <property type="protein sequence ID" value="MBB3971008.1"/>
    <property type="molecule type" value="Genomic_DNA"/>
</dbReference>
<reference evidence="2 5" key="3">
    <citation type="submission" date="2020-08" db="EMBL/GenBank/DDBJ databases">
        <title>Genomic Encyclopedia of Type Strains, Phase IV (KMG-IV): sequencing the most valuable type-strain genomes for metagenomic binning, comparative biology and taxonomic classification.</title>
        <authorList>
            <person name="Goeker M."/>
        </authorList>
    </citation>
    <scope>NUCLEOTIDE SEQUENCE [LARGE SCALE GENOMIC DNA]</scope>
    <source>
        <strain evidence="2 5">DSM 100995</strain>
    </source>
</reference>
<evidence type="ECO:0000313" key="2">
    <source>
        <dbReference type="EMBL" id="MBB3971008.1"/>
    </source>
</evidence>
<evidence type="ECO:0000313" key="3">
    <source>
        <dbReference type="EMBL" id="TEW63751.1"/>
    </source>
</evidence>
<name>A0A4Y8A7E9_9SPHI</name>
<protein>
    <submittedName>
        <fullName evidence="3">Uncharacterized protein</fullName>
    </submittedName>
</protein>
<feature type="signal peptide" evidence="1">
    <location>
        <begin position="1"/>
        <end position="19"/>
    </location>
</feature>
<dbReference type="EMBL" id="SNQG01000008">
    <property type="protein sequence ID" value="TEW63751.1"/>
    <property type="molecule type" value="Genomic_DNA"/>
</dbReference>
<evidence type="ECO:0000313" key="5">
    <source>
        <dbReference type="Proteomes" id="UP000583101"/>
    </source>
</evidence>
<evidence type="ECO:0000256" key="1">
    <source>
        <dbReference type="SAM" id="SignalP"/>
    </source>
</evidence>
<reference evidence="3 4" key="1">
    <citation type="journal article" date="2016" name="Int. J. Syst. Evol. Microbiol.">
        <title>Proposal of Mucilaginibacter phyllosphaerae sp. nov. isolated from the phyllosphere of Galium album.</title>
        <authorList>
            <person name="Aydogan E.L."/>
            <person name="Busse H.J."/>
            <person name="Moser G."/>
            <person name="Muller C."/>
            <person name="Kampfer P."/>
            <person name="Glaeser S.P."/>
        </authorList>
    </citation>
    <scope>NUCLEOTIDE SEQUENCE [LARGE SCALE GENOMIC DNA]</scope>
    <source>
        <strain evidence="3 4">PP-F2FG21</strain>
    </source>
</reference>
<gene>
    <name evidence="3" type="ORF">E2R65_18450</name>
    <name evidence="2" type="ORF">GGR35_003635</name>
</gene>
<proteinExistence type="predicted"/>
<keyword evidence="5" id="KW-1185">Reference proteome</keyword>
<dbReference type="AlphaFoldDB" id="A0A4Y8A7E9"/>
<organism evidence="3 4">
    <name type="scientific">Mucilaginibacter phyllosphaerae</name>
    <dbReference type="NCBI Taxonomy" id="1812349"/>
    <lineage>
        <taxon>Bacteria</taxon>
        <taxon>Pseudomonadati</taxon>
        <taxon>Bacteroidota</taxon>
        <taxon>Sphingobacteriia</taxon>
        <taxon>Sphingobacteriales</taxon>
        <taxon>Sphingobacteriaceae</taxon>
        <taxon>Mucilaginibacter</taxon>
    </lineage>
</organism>